<sequence>MAHPLKKTLLGALAGAAIGLWPVIAGAQDGSLTDTTLSDIALPAPDERTIADYVFEQKRQASLAAPGEASRIIGGRESEPGAWPGQAAIVELERYGDDEESRILSQFCGATLLTRQWVLTAAHCVVDMEGRPIDPATIGVVTGSVFVFDGDLRRAAEIVVHENYDPVLIDNDIALIRLAEPITTSSGPVGAVRVAQQNQPVPQGPAVVMGWGLIAAATVPYQLLETDIDIVPNEVCNRGMAEQTKRDLGSMLVGIGVSSNIPIDRIQEAFDILVANMGPRLNANMICAGVPTGERTSCNGDSGGPLMVREEDGRWLQVGIVSWGQEPLNADEPCAHPELFAVYTNLARYYDWIAGHVAGG</sequence>
<dbReference type="Proteomes" id="UP000293719">
    <property type="component" value="Chromosome"/>
</dbReference>
<dbReference type="CDD" id="cd00190">
    <property type="entry name" value="Tryp_SPc"/>
    <property type="match status" value="1"/>
</dbReference>
<feature type="domain" description="Peptidase S1" evidence="8">
    <location>
        <begin position="72"/>
        <end position="358"/>
    </location>
</feature>
<name>A0A4P6UVS4_9HYPH</name>
<proteinExistence type="predicted"/>
<dbReference type="PRINTS" id="PR00722">
    <property type="entry name" value="CHYMOTRYPSIN"/>
</dbReference>
<keyword evidence="3 7" id="KW-0732">Signal</keyword>
<dbReference type="PROSITE" id="PS50240">
    <property type="entry name" value="TRYPSIN_DOM"/>
    <property type="match status" value="1"/>
</dbReference>
<feature type="chain" id="PRO_5020648431" evidence="7">
    <location>
        <begin position="28"/>
        <end position="360"/>
    </location>
</feature>
<keyword evidence="6 9" id="KW-0645">Protease</keyword>
<dbReference type="SMART" id="SM00020">
    <property type="entry name" value="Tryp_SPc"/>
    <property type="match status" value="1"/>
</dbReference>
<keyword evidence="10" id="KW-1185">Reference proteome</keyword>
<evidence type="ECO:0000313" key="10">
    <source>
        <dbReference type="Proteomes" id="UP000293719"/>
    </source>
</evidence>
<dbReference type="InterPro" id="IPR033116">
    <property type="entry name" value="TRYPSIN_SER"/>
</dbReference>
<evidence type="ECO:0000256" key="1">
    <source>
        <dbReference type="ARBA" id="ARBA00004613"/>
    </source>
</evidence>
<accession>A0A4P6UVS4</accession>
<feature type="signal peptide" evidence="7">
    <location>
        <begin position="1"/>
        <end position="27"/>
    </location>
</feature>
<dbReference type="PROSITE" id="PS00134">
    <property type="entry name" value="TRYPSIN_HIS"/>
    <property type="match status" value="1"/>
</dbReference>
<evidence type="ECO:0000256" key="2">
    <source>
        <dbReference type="ARBA" id="ARBA00022525"/>
    </source>
</evidence>
<dbReference type="PANTHER" id="PTHR24252:SF7">
    <property type="entry name" value="HYALIN"/>
    <property type="match status" value="1"/>
</dbReference>
<dbReference type="PANTHER" id="PTHR24252">
    <property type="entry name" value="ACROSIN-RELATED"/>
    <property type="match status" value="1"/>
</dbReference>
<dbReference type="SUPFAM" id="SSF50494">
    <property type="entry name" value="Trypsin-like serine proteases"/>
    <property type="match status" value="1"/>
</dbReference>
<evidence type="ECO:0000256" key="3">
    <source>
        <dbReference type="ARBA" id="ARBA00022729"/>
    </source>
</evidence>
<dbReference type="InterPro" id="IPR009003">
    <property type="entry name" value="Peptidase_S1_PA"/>
</dbReference>
<dbReference type="FunFam" id="2.40.10.10:FF:000068">
    <property type="entry name" value="transmembrane protease serine 2"/>
    <property type="match status" value="1"/>
</dbReference>
<evidence type="ECO:0000313" key="9">
    <source>
        <dbReference type="EMBL" id="QBK29327.1"/>
    </source>
</evidence>
<dbReference type="GO" id="GO:0006508">
    <property type="term" value="P:proteolysis"/>
    <property type="evidence" value="ECO:0007669"/>
    <property type="project" value="UniProtKB-KW"/>
</dbReference>
<keyword evidence="5" id="KW-0325">Glycoprotein</keyword>
<dbReference type="PROSITE" id="PS00135">
    <property type="entry name" value="TRYPSIN_SER"/>
    <property type="match status" value="1"/>
</dbReference>
<dbReference type="EMBL" id="CP036532">
    <property type="protein sequence ID" value="QBK29327.1"/>
    <property type="molecule type" value="Genomic_DNA"/>
</dbReference>
<keyword evidence="2" id="KW-0964">Secreted</keyword>
<dbReference type="GO" id="GO:0004252">
    <property type="term" value="F:serine-type endopeptidase activity"/>
    <property type="evidence" value="ECO:0007669"/>
    <property type="project" value="InterPro"/>
</dbReference>
<dbReference type="InterPro" id="IPR018114">
    <property type="entry name" value="TRYPSIN_HIS"/>
</dbReference>
<dbReference type="InterPro" id="IPR001254">
    <property type="entry name" value="Trypsin_dom"/>
</dbReference>
<dbReference type="KEGG" id="rpod:E0E05_01180"/>
<reference evidence="9 10" key="1">
    <citation type="journal article" date="2017" name="Int. J. Syst. Evol. Microbiol.">
        <title>Roseitalea porphyridii gen. nov., sp. nov., isolated from a red alga, and reclassification of Hoeflea suaedae Chung et al. 2013 as Pseudohoeflea suaedae gen. nov., comb. nov.</title>
        <authorList>
            <person name="Hyeon J.W."/>
            <person name="Jeong S.E."/>
            <person name="Baek K."/>
            <person name="Jeon C.O."/>
        </authorList>
    </citation>
    <scope>NUCLEOTIDE SEQUENCE [LARGE SCALE GENOMIC DNA]</scope>
    <source>
        <strain evidence="9 10">MA7-20</strain>
    </source>
</reference>
<evidence type="ECO:0000256" key="6">
    <source>
        <dbReference type="RuleBase" id="RU363034"/>
    </source>
</evidence>
<dbReference type="Gene3D" id="2.40.10.10">
    <property type="entry name" value="Trypsin-like serine proteases"/>
    <property type="match status" value="1"/>
</dbReference>
<keyword evidence="6" id="KW-0378">Hydrolase</keyword>
<evidence type="ECO:0000256" key="5">
    <source>
        <dbReference type="ARBA" id="ARBA00023180"/>
    </source>
</evidence>
<gene>
    <name evidence="9" type="ORF">E0E05_01180</name>
</gene>
<organism evidence="9 10">
    <name type="scientific">Roseitalea porphyridii</name>
    <dbReference type="NCBI Taxonomy" id="1852022"/>
    <lineage>
        <taxon>Bacteria</taxon>
        <taxon>Pseudomonadati</taxon>
        <taxon>Pseudomonadota</taxon>
        <taxon>Alphaproteobacteria</taxon>
        <taxon>Hyphomicrobiales</taxon>
        <taxon>Ahrensiaceae</taxon>
        <taxon>Roseitalea</taxon>
    </lineage>
</organism>
<dbReference type="RefSeq" id="WP_131615028.1">
    <property type="nucleotide sequence ID" value="NZ_CP036532.1"/>
</dbReference>
<comment type="subcellular location">
    <subcellularLocation>
        <location evidence="1">Secreted</location>
    </subcellularLocation>
</comment>
<dbReference type="InterPro" id="IPR043504">
    <property type="entry name" value="Peptidase_S1_PA_chymotrypsin"/>
</dbReference>
<dbReference type="Pfam" id="PF00089">
    <property type="entry name" value="Trypsin"/>
    <property type="match status" value="1"/>
</dbReference>
<dbReference type="OrthoDB" id="267336at2"/>
<keyword evidence="4" id="KW-1015">Disulfide bond</keyword>
<evidence type="ECO:0000256" key="4">
    <source>
        <dbReference type="ARBA" id="ARBA00023157"/>
    </source>
</evidence>
<protein>
    <submittedName>
        <fullName evidence="9">Serine protease</fullName>
    </submittedName>
</protein>
<dbReference type="InterPro" id="IPR001314">
    <property type="entry name" value="Peptidase_S1A"/>
</dbReference>
<dbReference type="FunFam" id="2.40.10.10:FF:000054">
    <property type="entry name" value="Complement C1r subcomponent"/>
    <property type="match status" value="1"/>
</dbReference>
<dbReference type="GO" id="GO:0005576">
    <property type="term" value="C:extracellular region"/>
    <property type="evidence" value="ECO:0007669"/>
    <property type="project" value="UniProtKB-SubCell"/>
</dbReference>
<dbReference type="AlphaFoldDB" id="A0A4P6UVS4"/>
<keyword evidence="6" id="KW-0720">Serine protease</keyword>
<evidence type="ECO:0000256" key="7">
    <source>
        <dbReference type="SAM" id="SignalP"/>
    </source>
</evidence>
<dbReference type="GeneID" id="90765894"/>
<evidence type="ECO:0000259" key="8">
    <source>
        <dbReference type="PROSITE" id="PS50240"/>
    </source>
</evidence>